<reference evidence="1" key="1">
    <citation type="submission" date="2023-11" db="EMBL/GenBank/DDBJ databases">
        <authorList>
            <person name="Poullet M."/>
        </authorList>
    </citation>
    <scope>NUCLEOTIDE SEQUENCE</scope>
    <source>
        <strain evidence="1">E1834</strain>
    </source>
</reference>
<comment type="caution">
    <text evidence="1">The sequence shown here is derived from an EMBL/GenBank/DDBJ whole genome shotgun (WGS) entry which is preliminary data.</text>
</comment>
<name>A0ACB1AV12_MELEN</name>
<sequence>MRGILNWGPFHTTYGLEGTFLYVPFTLQLGREEYSGLEGTGLERTFVLFTLN</sequence>
<proteinExistence type="predicted"/>
<protein>
    <submittedName>
        <fullName evidence="1">Uncharacterized protein</fullName>
    </submittedName>
</protein>
<dbReference type="EMBL" id="CAVMJV010000117">
    <property type="protein sequence ID" value="CAK5104483.1"/>
    <property type="molecule type" value="Genomic_DNA"/>
</dbReference>
<organism evidence="1 2">
    <name type="scientific">Meloidogyne enterolobii</name>
    <name type="common">Root-knot nematode worm</name>
    <name type="synonym">Meloidogyne mayaguensis</name>
    <dbReference type="NCBI Taxonomy" id="390850"/>
    <lineage>
        <taxon>Eukaryota</taxon>
        <taxon>Metazoa</taxon>
        <taxon>Ecdysozoa</taxon>
        <taxon>Nematoda</taxon>
        <taxon>Chromadorea</taxon>
        <taxon>Rhabditida</taxon>
        <taxon>Tylenchina</taxon>
        <taxon>Tylenchomorpha</taxon>
        <taxon>Tylenchoidea</taxon>
        <taxon>Meloidogynidae</taxon>
        <taxon>Meloidogyninae</taxon>
        <taxon>Meloidogyne</taxon>
    </lineage>
</organism>
<accession>A0ACB1AV12</accession>
<evidence type="ECO:0000313" key="2">
    <source>
        <dbReference type="Proteomes" id="UP001497535"/>
    </source>
</evidence>
<gene>
    <name evidence="1" type="ORF">MENTE1834_LOCUS43011</name>
</gene>
<keyword evidence="2" id="KW-1185">Reference proteome</keyword>
<evidence type="ECO:0000313" key="1">
    <source>
        <dbReference type="EMBL" id="CAK5104483.1"/>
    </source>
</evidence>
<dbReference type="Proteomes" id="UP001497535">
    <property type="component" value="Unassembled WGS sequence"/>
</dbReference>